<dbReference type="Proteomes" id="UP001433268">
    <property type="component" value="Unassembled WGS sequence"/>
</dbReference>
<gene>
    <name evidence="2" type="ORF">PG997_013400</name>
</gene>
<evidence type="ECO:0000313" key="2">
    <source>
        <dbReference type="EMBL" id="KAK8066653.1"/>
    </source>
</evidence>
<evidence type="ECO:0000259" key="1">
    <source>
        <dbReference type="Pfam" id="PF06985"/>
    </source>
</evidence>
<reference evidence="2 3" key="1">
    <citation type="submission" date="2023-01" db="EMBL/GenBank/DDBJ databases">
        <title>Analysis of 21 Apiospora genomes using comparative genomics revels a genus with tremendous synthesis potential of carbohydrate active enzymes and secondary metabolites.</title>
        <authorList>
            <person name="Sorensen T."/>
        </authorList>
    </citation>
    <scope>NUCLEOTIDE SEQUENCE [LARGE SCALE GENOMIC DNA]</scope>
    <source>
        <strain evidence="2 3">CBS 114990</strain>
    </source>
</reference>
<dbReference type="PANTHER" id="PTHR33112">
    <property type="entry name" value="DOMAIN PROTEIN, PUTATIVE-RELATED"/>
    <property type="match status" value="1"/>
</dbReference>
<dbReference type="PANTHER" id="PTHR33112:SF9">
    <property type="entry name" value="HETEROKARYON INCOMPATIBILITY DOMAIN-CONTAINING PROTEIN"/>
    <property type="match status" value="1"/>
</dbReference>
<sequence length="531" mass="60058">MPRPCQLCHGLQPNSGTSRLFLECKPDDLLQSANLGCESCGFLLRGLQAKEDSSWSLKDVSTVYGYGFRSEHDTLTLEIYFVQERPKVVLEFFVTDFTKPLQCEAIRPRASMNGHPMSARALNWVISKLQTCNDEHACYGQAKTPLPRRILALDASHRTVSVKVVEKDGSTAREKYAALSHCWGQGLRCTLTKANLEDMKAGVPWKELPKTFQDAIRFCLRLDLHYLWIDSLCIIQDDPGDWQVESAKMADIYQNSYITLAATAAASGDIGMFPRKSRWSKEPKVSFTDSSGSISWIGVRHRLSHWTFPMSTKSMRENPLLTRGWAFQERLLSPRVLHFCNEELVWECRSITTCECGSMPVLPSIKQQFAVDANNISLANDGSIAPKWNTDPTVHPSYQSKDLSALKCAETAWIRIVEQYSSLSLTRGTDRLPALSGLVARMADILGPGSYKAGLWAPSIRRHLTWRVDTISPGHRRPRYRWPTWSWASVDAKVTFWEEKDMRSPIGPLAMMPQRQWSPAGRAMKEWKPLA</sequence>
<comment type="caution">
    <text evidence="2">The sequence shown here is derived from an EMBL/GenBank/DDBJ whole genome shotgun (WGS) entry which is preliminary data.</text>
</comment>
<evidence type="ECO:0000313" key="3">
    <source>
        <dbReference type="Proteomes" id="UP001433268"/>
    </source>
</evidence>
<dbReference type="RefSeq" id="XP_066663406.1">
    <property type="nucleotide sequence ID" value="XM_066817714.1"/>
</dbReference>
<accession>A0ABR1V648</accession>
<keyword evidence="3" id="KW-1185">Reference proteome</keyword>
<name>A0ABR1V648_9PEZI</name>
<protein>
    <submittedName>
        <fullName evidence="2">HET-domain-containing protein</fullName>
    </submittedName>
</protein>
<dbReference type="EMBL" id="JAQQWN010000009">
    <property type="protein sequence ID" value="KAK8066653.1"/>
    <property type="molecule type" value="Genomic_DNA"/>
</dbReference>
<dbReference type="InterPro" id="IPR010730">
    <property type="entry name" value="HET"/>
</dbReference>
<organism evidence="2 3">
    <name type="scientific">Apiospora hydei</name>
    <dbReference type="NCBI Taxonomy" id="1337664"/>
    <lineage>
        <taxon>Eukaryota</taxon>
        <taxon>Fungi</taxon>
        <taxon>Dikarya</taxon>
        <taxon>Ascomycota</taxon>
        <taxon>Pezizomycotina</taxon>
        <taxon>Sordariomycetes</taxon>
        <taxon>Xylariomycetidae</taxon>
        <taxon>Amphisphaeriales</taxon>
        <taxon>Apiosporaceae</taxon>
        <taxon>Apiospora</taxon>
    </lineage>
</organism>
<feature type="domain" description="Heterokaryon incompatibility" evidence="1">
    <location>
        <begin position="176"/>
        <end position="329"/>
    </location>
</feature>
<proteinExistence type="predicted"/>
<dbReference type="Pfam" id="PF06985">
    <property type="entry name" value="HET"/>
    <property type="match status" value="1"/>
</dbReference>
<dbReference type="GeneID" id="92050774"/>